<proteinExistence type="predicted"/>
<sequence>MLSTSFALSGSEFKAAIVEGKKECWYREVLVRAPSRWDELRKDLADRSPTDSGESEDKYSGLRPLTILKKRMSLCLDLLVLRISQPISLESYLKDTSRVHPETMMNMLLKIIYIPTRLSKLLELLHICNKLFSNECSFLLFDSFGISDQE</sequence>
<keyword evidence="2" id="KW-1185">Reference proteome</keyword>
<protein>
    <submittedName>
        <fullName evidence="1">Uncharacterized protein</fullName>
    </submittedName>
</protein>
<evidence type="ECO:0000313" key="1">
    <source>
        <dbReference type="EMBL" id="KAH3869709.1"/>
    </source>
</evidence>
<accession>A0A9D4M5L9</accession>
<dbReference type="EMBL" id="JAIWYP010000002">
    <property type="protein sequence ID" value="KAH3869709.1"/>
    <property type="molecule type" value="Genomic_DNA"/>
</dbReference>
<comment type="caution">
    <text evidence="1">The sequence shown here is derived from an EMBL/GenBank/DDBJ whole genome shotgun (WGS) entry which is preliminary data.</text>
</comment>
<dbReference type="AlphaFoldDB" id="A0A9D4M5L9"/>
<reference evidence="1" key="2">
    <citation type="submission" date="2020-11" db="EMBL/GenBank/DDBJ databases">
        <authorList>
            <person name="McCartney M.A."/>
            <person name="Auch B."/>
            <person name="Kono T."/>
            <person name="Mallez S."/>
            <person name="Becker A."/>
            <person name="Gohl D.M."/>
            <person name="Silverstein K.A.T."/>
            <person name="Koren S."/>
            <person name="Bechman K.B."/>
            <person name="Herman A."/>
            <person name="Abrahante J.E."/>
            <person name="Garbe J."/>
        </authorList>
    </citation>
    <scope>NUCLEOTIDE SEQUENCE</scope>
    <source>
        <strain evidence="1">Duluth1</strain>
        <tissue evidence="1">Whole animal</tissue>
    </source>
</reference>
<dbReference type="Proteomes" id="UP000828390">
    <property type="component" value="Unassembled WGS sequence"/>
</dbReference>
<name>A0A9D4M5L9_DREPO</name>
<organism evidence="1 2">
    <name type="scientific">Dreissena polymorpha</name>
    <name type="common">Zebra mussel</name>
    <name type="synonym">Mytilus polymorpha</name>
    <dbReference type="NCBI Taxonomy" id="45954"/>
    <lineage>
        <taxon>Eukaryota</taxon>
        <taxon>Metazoa</taxon>
        <taxon>Spiralia</taxon>
        <taxon>Lophotrochozoa</taxon>
        <taxon>Mollusca</taxon>
        <taxon>Bivalvia</taxon>
        <taxon>Autobranchia</taxon>
        <taxon>Heteroconchia</taxon>
        <taxon>Euheterodonta</taxon>
        <taxon>Imparidentia</taxon>
        <taxon>Neoheterodontei</taxon>
        <taxon>Myida</taxon>
        <taxon>Dreissenoidea</taxon>
        <taxon>Dreissenidae</taxon>
        <taxon>Dreissena</taxon>
    </lineage>
</organism>
<evidence type="ECO:0000313" key="2">
    <source>
        <dbReference type="Proteomes" id="UP000828390"/>
    </source>
</evidence>
<reference evidence="1" key="1">
    <citation type="journal article" date="2019" name="bioRxiv">
        <title>The Genome of the Zebra Mussel, Dreissena polymorpha: A Resource for Invasive Species Research.</title>
        <authorList>
            <person name="McCartney M.A."/>
            <person name="Auch B."/>
            <person name="Kono T."/>
            <person name="Mallez S."/>
            <person name="Zhang Y."/>
            <person name="Obille A."/>
            <person name="Becker A."/>
            <person name="Abrahante J.E."/>
            <person name="Garbe J."/>
            <person name="Badalamenti J.P."/>
            <person name="Herman A."/>
            <person name="Mangelson H."/>
            <person name="Liachko I."/>
            <person name="Sullivan S."/>
            <person name="Sone E.D."/>
            <person name="Koren S."/>
            <person name="Silverstein K.A.T."/>
            <person name="Beckman K.B."/>
            <person name="Gohl D.M."/>
        </authorList>
    </citation>
    <scope>NUCLEOTIDE SEQUENCE</scope>
    <source>
        <strain evidence="1">Duluth1</strain>
        <tissue evidence="1">Whole animal</tissue>
    </source>
</reference>
<gene>
    <name evidence="1" type="ORF">DPMN_032879</name>
</gene>